<evidence type="ECO:0000313" key="2">
    <source>
        <dbReference type="EMBL" id="GAA0169613.1"/>
    </source>
</evidence>
<sequence length="69" mass="7714">MKKKKKRKSPLSEDDTTKMVASNIDPSIMVRVPQDHRINVEGILDEKLQSVVAEWGQLFISCGLSSSGR</sequence>
<dbReference type="Proteomes" id="UP001454036">
    <property type="component" value="Unassembled WGS sequence"/>
</dbReference>
<dbReference type="EMBL" id="BAABME010006910">
    <property type="protein sequence ID" value="GAA0169613.1"/>
    <property type="molecule type" value="Genomic_DNA"/>
</dbReference>
<evidence type="ECO:0000256" key="1">
    <source>
        <dbReference type="SAM" id="MobiDB-lite"/>
    </source>
</evidence>
<keyword evidence="3" id="KW-1185">Reference proteome</keyword>
<accession>A0AAV3R0Y4</accession>
<comment type="caution">
    <text evidence="2">The sequence shown here is derived from an EMBL/GenBank/DDBJ whole genome shotgun (WGS) entry which is preliminary data.</text>
</comment>
<gene>
    <name evidence="2" type="ORF">LIER_24059</name>
</gene>
<protein>
    <submittedName>
        <fullName evidence="2">Uncharacterized protein</fullName>
    </submittedName>
</protein>
<name>A0AAV3R0Y4_LITER</name>
<organism evidence="2 3">
    <name type="scientific">Lithospermum erythrorhizon</name>
    <name type="common">Purple gromwell</name>
    <name type="synonym">Lithospermum officinale var. erythrorhizon</name>
    <dbReference type="NCBI Taxonomy" id="34254"/>
    <lineage>
        <taxon>Eukaryota</taxon>
        <taxon>Viridiplantae</taxon>
        <taxon>Streptophyta</taxon>
        <taxon>Embryophyta</taxon>
        <taxon>Tracheophyta</taxon>
        <taxon>Spermatophyta</taxon>
        <taxon>Magnoliopsida</taxon>
        <taxon>eudicotyledons</taxon>
        <taxon>Gunneridae</taxon>
        <taxon>Pentapetalae</taxon>
        <taxon>asterids</taxon>
        <taxon>lamiids</taxon>
        <taxon>Boraginales</taxon>
        <taxon>Boraginaceae</taxon>
        <taxon>Boraginoideae</taxon>
        <taxon>Lithospermeae</taxon>
        <taxon>Lithospermum</taxon>
    </lineage>
</organism>
<dbReference type="AlphaFoldDB" id="A0AAV3R0Y4"/>
<reference evidence="2 3" key="1">
    <citation type="submission" date="2024-01" db="EMBL/GenBank/DDBJ databases">
        <title>The complete chloroplast genome sequence of Lithospermum erythrorhizon: insights into the phylogenetic relationship among Boraginaceae species and the maternal lineages of purple gromwells.</title>
        <authorList>
            <person name="Okada T."/>
            <person name="Watanabe K."/>
        </authorList>
    </citation>
    <scope>NUCLEOTIDE SEQUENCE [LARGE SCALE GENOMIC DNA]</scope>
</reference>
<feature type="region of interest" description="Disordered" evidence="1">
    <location>
        <begin position="1"/>
        <end position="20"/>
    </location>
</feature>
<proteinExistence type="predicted"/>
<evidence type="ECO:0000313" key="3">
    <source>
        <dbReference type="Proteomes" id="UP001454036"/>
    </source>
</evidence>